<dbReference type="EMBL" id="DF847891">
    <property type="protein sequence ID" value="GAT52732.1"/>
    <property type="molecule type" value="Genomic_DNA"/>
</dbReference>
<keyword evidence="5" id="KW-0175">Coiled coil</keyword>
<evidence type="ECO:0000256" key="6">
    <source>
        <dbReference type="SAM" id="MobiDB-lite"/>
    </source>
</evidence>
<keyword evidence="3 7" id="KW-1133">Transmembrane helix</keyword>
<evidence type="ECO:0000256" key="1">
    <source>
        <dbReference type="ARBA" id="ARBA00004141"/>
    </source>
</evidence>
<feature type="compositionally biased region" description="Low complexity" evidence="6">
    <location>
        <begin position="600"/>
        <end position="611"/>
    </location>
</feature>
<keyword evidence="2 7" id="KW-0812">Transmembrane</keyword>
<feature type="region of interest" description="Disordered" evidence="6">
    <location>
        <begin position="572"/>
        <end position="611"/>
    </location>
</feature>
<sequence length="611" mass="68093">MGHARLATSPMNDHLNAQQIRQALHDINVRMDVLNNDLSNFTRKAEDMNARMDALNNDLVLNFTRMAEHMDARMDALNNAMVYNSNRMIEHIDHSFGVLVQVAQMALAQHREETKNLDDLIQSVRCQCNPTTDTSVPTHGFNTDTPGRDAVNGNGPAVGGVSNVGGGKWDNRIEELLLEAHSLKAPTWVPHTSTLGDAMIDAKNEEVFLADNKEDREEEDGENGNGFAKTFTDQFIHETSACLQKRIDAAAPPPTVSSIAADCRHSDDLRPEMGNVPPALASNLIPSSPCVFSAFSARSLFSFSSTMVQVQCMDPRTSENYNFLYCPSFPAAVLFSALFGLVLICHFVQAIHYRKRFCWVIIMAAAWETAGFIFRVFAVMHTTAAGYATPSQLLILLSPLWINAFLYVVMARLIYFFLPEKRVFGIRAQRLSLIFVLLDVTAFLVQAGGGVLINPGNSAKIETLGIHIYMGGIGLQQFFVLNFTALVIRYHQRMKEVDFDNFLGWKRSLYTIYVCIVLITIRIIFRLIEFSSGIFSPITMTEVPFYTTEALPMFLALLVLAVSHPGLVLVGPESEFPKKEKKSKKNRRDAEKSDDQTGMLPLTSRTPSPPL</sequence>
<name>A0ABQ0LQC3_MYCCL</name>
<feature type="transmembrane region" description="Helical" evidence="7">
    <location>
        <begin position="509"/>
        <end position="528"/>
    </location>
</feature>
<evidence type="ECO:0000256" key="2">
    <source>
        <dbReference type="ARBA" id="ARBA00022692"/>
    </source>
</evidence>
<comment type="subcellular location">
    <subcellularLocation>
        <location evidence="1">Membrane</location>
        <topology evidence="1">Multi-pass membrane protein</topology>
    </subcellularLocation>
</comment>
<accession>A0ABQ0LQC3</accession>
<feature type="transmembrane region" description="Helical" evidence="7">
    <location>
        <begin position="322"/>
        <end position="345"/>
    </location>
</feature>
<gene>
    <name evidence="8" type="ORF">MCHLO_09755</name>
</gene>
<feature type="transmembrane region" description="Helical" evidence="7">
    <location>
        <begin position="430"/>
        <end position="454"/>
    </location>
</feature>
<proteinExistence type="predicted"/>
<evidence type="ECO:0000256" key="7">
    <source>
        <dbReference type="SAM" id="Phobius"/>
    </source>
</evidence>
<organism evidence="8 9">
    <name type="scientific">Mycena chlorophos</name>
    <name type="common">Agaric fungus</name>
    <name type="synonym">Agaricus chlorophos</name>
    <dbReference type="NCBI Taxonomy" id="658473"/>
    <lineage>
        <taxon>Eukaryota</taxon>
        <taxon>Fungi</taxon>
        <taxon>Dikarya</taxon>
        <taxon>Basidiomycota</taxon>
        <taxon>Agaricomycotina</taxon>
        <taxon>Agaricomycetes</taxon>
        <taxon>Agaricomycetidae</taxon>
        <taxon>Agaricales</taxon>
        <taxon>Marasmiineae</taxon>
        <taxon>Mycenaceae</taxon>
        <taxon>Mycena</taxon>
    </lineage>
</organism>
<protein>
    <submittedName>
        <fullName evidence="8">RTA1-domain-containing protein</fullName>
    </submittedName>
</protein>
<reference evidence="8" key="1">
    <citation type="submission" date="2014-09" db="EMBL/GenBank/DDBJ databases">
        <title>Genome sequence of the luminous mushroom Mycena chlorophos for searching fungal bioluminescence genes.</title>
        <authorList>
            <person name="Tanaka Y."/>
            <person name="Kasuga D."/>
            <person name="Oba Y."/>
            <person name="Hase S."/>
            <person name="Sato K."/>
            <person name="Oba Y."/>
            <person name="Sakakibara Y."/>
        </authorList>
    </citation>
    <scope>NUCLEOTIDE SEQUENCE</scope>
</reference>
<evidence type="ECO:0000313" key="8">
    <source>
        <dbReference type="EMBL" id="GAT52732.1"/>
    </source>
</evidence>
<evidence type="ECO:0000313" key="9">
    <source>
        <dbReference type="Proteomes" id="UP000815677"/>
    </source>
</evidence>
<dbReference type="Proteomes" id="UP000815677">
    <property type="component" value="Unassembled WGS sequence"/>
</dbReference>
<dbReference type="PANTHER" id="PTHR31465">
    <property type="entry name" value="PROTEIN RTA1-RELATED"/>
    <property type="match status" value="1"/>
</dbReference>
<dbReference type="InterPro" id="IPR007568">
    <property type="entry name" value="RTA1"/>
</dbReference>
<keyword evidence="4 7" id="KW-0472">Membrane</keyword>
<feature type="transmembrane region" description="Helical" evidence="7">
    <location>
        <begin position="550"/>
        <end position="571"/>
    </location>
</feature>
<dbReference type="Pfam" id="PF04479">
    <property type="entry name" value="RTA1"/>
    <property type="match status" value="1"/>
</dbReference>
<keyword evidence="9" id="KW-1185">Reference proteome</keyword>
<evidence type="ECO:0000256" key="4">
    <source>
        <dbReference type="ARBA" id="ARBA00023136"/>
    </source>
</evidence>
<evidence type="ECO:0000256" key="3">
    <source>
        <dbReference type="ARBA" id="ARBA00022989"/>
    </source>
</evidence>
<feature type="transmembrane region" description="Helical" evidence="7">
    <location>
        <begin position="400"/>
        <end position="418"/>
    </location>
</feature>
<feature type="coiled-coil region" evidence="5">
    <location>
        <begin position="31"/>
        <end position="58"/>
    </location>
</feature>
<evidence type="ECO:0000256" key="5">
    <source>
        <dbReference type="SAM" id="Coils"/>
    </source>
</evidence>
<feature type="compositionally biased region" description="Polar residues" evidence="6">
    <location>
        <begin position="133"/>
        <end position="145"/>
    </location>
</feature>
<dbReference type="PANTHER" id="PTHR31465:SF15">
    <property type="entry name" value="LIPID TRANSPORTER ATNI-RELATED"/>
    <property type="match status" value="1"/>
</dbReference>
<feature type="region of interest" description="Disordered" evidence="6">
    <location>
        <begin position="133"/>
        <end position="155"/>
    </location>
</feature>
<feature type="transmembrane region" description="Helical" evidence="7">
    <location>
        <begin position="357"/>
        <end position="380"/>
    </location>
</feature>
<feature type="transmembrane region" description="Helical" evidence="7">
    <location>
        <begin position="466"/>
        <end position="488"/>
    </location>
</feature>